<comment type="caution">
    <text evidence="1">The sequence shown here is derived from an EMBL/GenBank/DDBJ whole genome shotgun (WGS) entry which is preliminary data.</text>
</comment>
<gene>
    <name evidence="1" type="ORF">S06H3_64999</name>
</gene>
<protein>
    <recommendedName>
        <fullName evidence="2">Glycosyl transferase family 1 domain-containing protein</fullName>
    </recommendedName>
</protein>
<accession>X1Q8Q8</accession>
<evidence type="ECO:0000313" key="1">
    <source>
        <dbReference type="EMBL" id="GAI64598.1"/>
    </source>
</evidence>
<feature type="non-terminal residue" evidence="1">
    <location>
        <position position="1"/>
    </location>
</feature>
<dbReference type="EMBL" id="BARV01043593">
    <property type="protein sequence ID" value="GAI64598.1"/>
    <property type="molecule type" value="Genomic_DNA"/>
</dbReference>
<evidence type="ECO:0008006" key="2">
    <source>
        <dbReference type="Google" id="ProtNLM"/>
    </source>
</evidence>
<sequence>YNIIEQAHKNKLYADEIFGDQNSYFKHPLVEASKYCDNIYVVGDYVADELRFLAPEFDAAEIKVVYGGIPAYRISVADKLRSKKKLQLYCENLLDYKPDFVFTHVT</sequence>
<proteinExistence type="predicted"/>
<organism evidence="1">
    <name type="scientific">marine sediment metagenome</name>
    <dbReference type="NCBI Taxonomy" id="412755"/>
    <lineage>
        <taxon>unclassified sequences</taxon>
        <taxon>metagenomes</taxon>
        <taxon>ecological metagenomes</taxon>
    </lineage>
</organism>
<dbReference type="Gene3D" id="3.40.50.2000">
    <property type="entry name" value="Glycogen Phosphorylase B"/>
    <property type="match status" value="1"/>
</dbReference>
<feature type="non-terminal residue" evidence="1">
    <location>
        <position position="106"/>
    </location>
</feature>
<reference evidence="1" key="1">
    <citation type="journal article" date="2014" name="Front. Microbiol.">
        <title>High frequency of phylogenetically diverse reductive dehalogenase-homologous genes in deep subseafloor sedimentary metagenomes.</title>
        <authorList>
            <person name="Kawai M."/>
            <person name="Futagami T."/>
            <person name="Toyoda A."/>
            <person name="Takaki Y."/>
            <person name="Nishi S."/>
            <person name="Hori S."/>
            <person name="Arai W."/>
            <person name="Tsubouchi T."/>
            <person name="Morono Y."/>
            <person name="Uchiyama I."/>
            <person name="Ito T."/>
            <person name="Fujiyama A."/>
            <person name="Inagaki F."/>
            <person name="Takami H."/>
        </authorList>
    </citation>
    <scope>NUCLEOTIDE SEQUENCE</scope>
    <source>
        <strain evidence="1">Expedition CK06-06</strain>
    </source>
</reference>
<name>X1Q8Q8_9ZZZZ</name>
<dbReference type="AlphaFoldDB" id="X1Q8Q8"/>